<dbReference type="RefSeq" id="WP_246953619.1">
    <property type="nucleotide sequence ID" value="NZ_JALKII010000012.1"/>
</dbReference>
<keyword evidence="1" id="KW-1133">Transmembrane helix</keyword>
<dbReference type="Proteomes" id="UP001165524">
    <property type="component" value="Unassembled WGS sequence"/>
</dbReference>
<name>A0ABT0EA63_9GAMM</name>
<sequence length="107" mass="11809">MSEEGYVMAWMVYLGAAVVTLATLWWLSWRWSLAAKLTLRAVAIAVLFMPWPVAMDTDTLGPAWVVTLFDTLVQSDGTPLRAGAPLLTTIVLALLIGAGLYAWRRTR</sequence>
<reference evidence="2" key="1">
    <citation type="submission" date="2022-04" db="EMBL/GenBank/DDBJ databases">
        <title>Alcanivorax sp. CY1518 draft genome sequence.</title>
        <authorList>
            <person name="Zhao G."/>
            <person name="An M."/>
        </authorList>
    </citation>
    <scope>NUCLEOTIDE SEQUENCE</scope>
    <source>
        <strain evidence="2">CY1518</strain>
    </source>
</reference>
<organism evidence="2 3">
    <name type="scientific">Alcanivorax quisquiliarum</name>
    <dbReference type="NCBI Taxonomy" id="2933565"/>
    <lineage>
        <taxon>Bacteria</taxon>
        <taxon>Pseudomonadati</taxon>
        <taxon>Pseudomonadota</taxon>
        <taxon>Gammaproteobacteria</taxon>
        <taxon>Oceanospirillales</taxon>
        <taxon>Alcanivoracaceae</taxon>
        <taxon>Alcanivorax</taxon>
    </lineage>
</organism>
<protein>
    <recommendedName>
        <fullName evidence="4">MFS transporter</fullName>
    </recommendedName>
</protein>
<keyword evidence="1" id="KW-0472">Membrane</keyword>
<evidence type="ECO:0000313" key="2">
    <source>
        <dbReference type="EMBL" id="MCK0538726.1"/>
    </source>
</evidence>
<gene>
    <name evidence="2" type="ORF">MU846_13510</name>
</gene>
<keyword evidence="1" id="KW-0812">Transmembrane</keyword>
<comment type="caution">
    <text evidence="2">The sequence shown here is derived from an EMBL/GenBank/DDBJ whole genome shotgun (WGS) entry which is preliminary data.</text>
</comment>
<evidence type="ECO:0000256" key="1">
    <source>
        <dbReference type="SAM" id="Phobius"/>
    </source>
</evidence>
<evidence type="ECO:0008006" key="4">
    <source>
        <dbReference type="Google" id="ProtNLM"/>
    </source>
</evidence>
<dbReference type="EMBL" id="JALKII010000012">
    <property type="protein sequence ID" value="MCK0538726.1"/>
    <property type="molecule type" value="Genomic_DNA"/>
</dbReference>
<feature type="transmembrane region" description="Helical" evidence="1">
    <location>
        <begin position="37"/>
        <end position="54"/>
    </location>
</feature>
<proteinExistence type="predicted"/>
<evidence type="ECO:0000313" key="3">
    <source>
        <dbReference type="Proteomes" id="UP001165524"/>
    </source>
</evidence>
<keyword evidence="3" id="KW-1185">Reference proteome</keyword>
<accession>A0ABT0EA63</accession>
<feature type="transmembrane region" description="Helical" evidence="1">
    <location>
        <begin position="6"/>
        <end position="25"/>
    </location>
</feature>
<feature type="transmembrane region" description="Helical" evidence="1">
    <location>
        <begin position="82"/>
        <end position="103"/>
    </location>
</feature>